<evidence type="ECO:0000256" key="12">
    <source>
        <dbReference type="ARBA" id="ARBA00022989"/>
    </source>
</evidence>
<dbReference type="GO" id="GO:0005324">
    <property type="term" value="F:long-chain fatty acid transmembrane transporter activity"/>
    <property type="evidence" value="ECO:0007669"/>
    <property type="project" value="TreeGrafter"/>
</dbReference>
<evidence type="ECO:0000256" key="19">
    <source>
        <dbReference type="ARBA" id="ARBA00078285"/>
    </source>
</evidence>
<dbReference type="InterPro" id="IPR045851">
    <property type="entry name" value="AMP-bd_C_sf"/>
</dbReference>
<evidence type="ECO:0000256" key="2">
    <source>
        <dbReference type="ARBA" id="ARBA00004585"/>
    </source>
</evidence>
<name>A0A370TLZ0_9HELO</name>
<evidence type="ECO:0000256" key="5">
    <source>
        <dbReference type="ARBA" id="ARBA00022448"/>
    </source>
</evidence>
<evidence type="ECO:0000256" key="3">
    <source>
        <dbReference type="ARBA" id="ARBA00004651"/>
    </source>
</evidence>
<dbReference type="GO" id="GO:0005778">
    <property type="term" value="C:peroxisomal membrane"/>
    <property type="evidence" value="ECO:0007669"/>
    <property type="project" value="UniProtKB-SubCell"/>
</dbReference>
<keyword evidence="9" id="KW-0812">Transmembrane</keyword>
<dbReference type="GO" id="GO:0004467">
    <property type="term" value="F:long-chain fatty acid-CoA ligase activity"/>
    <property type="evidence" value="ECO:0007669"/>
    <property type="project" value="TreeGrafter"/>
</dbReference>
<dbReference type="InterPro" id="IPR020845">
    <property type="entry name" value="AMP-binding_CS"/>
</dbReference>
<dbReference type="FunFam" id="3.40.50.12780:FF:000019">
    <property type="entry name" value="Long-chain fatty acid transporter"/>
    <property type="match status" value="1"/>
</dbReference>
<dbReference type="OrthoDB" id="10253869at2759"/>
<evidence type="ECO:0000256" key="6">
    <source>
        <dbReference type="ARBA" id="ARBA00022475"/>
    </source>
</evidence>
<dbReference type="PANTHER" id="PTHR43107:SF6">
    <property type="entry name" value="ACYL-COA SYNTHETASE FAMILY PROTEIN (CEFD1), PUTATIVE (AFU_ORTHOLOGUE AFUA_6G03630)-RELATED"/>
    <property type="match status" value="1"/>
</dbReference>
<evidence type="ECO:0000256" key="15">
    <source>
        <dbReference type="ARBA" id="ARBA00023140"/>
    </source>
</evidence>
<evidence type="ECO:0000313" key="22">
    <source>
        <dbReference type="EMBL" id="RDL36543.1"/>
    </source>
</evidence>
<keyword evidence="11" id="KW-0067">ATP-binding</keyword>
<keyword evidence="6" id="KW-1003">Cell membrane</keyword>
<organism evidence="22 23">
    <name type="scientific">Venustampulla echinocandica</name>
    <dbReference type="NCBI Taxonomy" id="2656787"/>
    <lineage>
        <taxon>Eukaryota</taxon>
        <taxon>Fungi</taxon>
        <taxon>Dikarya</taxon>
        <taxon>Ascomycota</taxon>
        <taxon>Pezizomycotina</taxon>
        <taxon>Leotiomycetes</taxon>
        <taxon>Helotiales</taxon>
        <taxon>Pleuroascaceae</taxon>
        <taxon>Venustampulla</taxon>
    </lineage>
</organism>
<dbReference type="InterPro" id="IPR025110">
    <property type="entry name" value="AMP-bd_C"/>
</dbReference>
<keyword evidence="7" id="KW-0436">Ligase</keyword>
<comment type="caution">
    <text evidence="22">The sequence shown here is derived from an EMBL/GenBank/DDBJ whole genome shotgun (WGS) entry which is preliminary data.</text>
</comment>
<dbReference type="GeneID" id="43598744"/>
<evidence type="ECO:0000313" key="23">
    <source>
        <dbReference type="Proteomes" id="UP000254866"/>
    </source>
</evidence>
<proteinExistence type="inferred from homology"/>
<dbReference type="InterPro" id="IPR042099">
    <property type="entry name" value="ANL_N_sf"/>
</dbReference>
<evidence type="ECO:0000256" key="1">
    <source>
        <dbReference type="ARBA" id="ARBA00004502"/>
    </source>
</evidence>
<keyword evidence="15" id="KW-0576">Peroxisome</keyword>
<dbReference type="GO" id="GO:0005524">
    <property type="term" value="F:ATP binding"/>
    <property type="evidence" value="ECO:0007669"/>
    <property type="project" value="UniProtKB-KW"/>
</dbReference>
<comment type="subcellular location">
    <subcellularLocation>
        <location evidence="3">Cell membrane</location>
        <topology evidence="3">Multi-pass membrane protein</topology>
    </subcellularLocation>
    <subcellularLocation>
        <location evidence="1">Lipid droplet</location>
    </subcellularLocation>
    <subcellularLocation>
        <location evidence="2">Peroxisome membrane</location>
        <topology evidence="2">Multi-pass membrane protein</topology>
    </subcellularLocation>
</comment>
<dbReference type="PROSITE" id="PS00455">
    <property type="entry name" value="AMP_BINDING"/>
    <property type="match status" value="1"/>
</dbReference>
<comment type="catalytic activity">
    <reaction evidence="16">
        <text>a very long-chain fatty acid + ATP + CoA = a very long-chain fatty acyl-CoA + AMP + diphosphate</text>
        <dbReference type="Rhea" id="RHEA:54536"/>
        <dbReference type="ChEBI" id="CHEBI:30616"/>
        <dbReference type="ChEBI" id="CHEBI:33019"/>
        <dbReference type="ChEBI" id="CHEBI:57287"/>
        <dbReference type="ChEBI" id="CHEBI:58950"/>
        <dbReference type="ChEBI" id="CHEBI:138261"/>
        <dbReference type="ChEBI" id="CHEBI:456215"/>
    </reaction>
</comment>
<dbReference type="AlphaFoldDB" id="A0A370TLZ0"/>
<keyword evidence="8" id="KW-0551">Lipid droplet</keyword>
<evidence type="ECO:0000256" key="4">
    <source>
        <dbReference type="ARBA" id="ARBA00006432"/>
    </source>
</evidence>
<evidence type="ECO:0000256" key="17">
    <source>
        <dbReference type="ARBA" id="ARBA00060276"/>
    </source>
</evidence>
<comment type="similarity">
    <text evidence="4">Belongs to the ATP-dependent AMP-binding enzyme family.</text>
</comment>
<dbReference type="Proteomes" id="UP000254866">
    <property type="component" value="Unassembled WGS sequence"/>
</dbReference>
<dbReference type="SUPFAM" id="SSF56801">
    <property type="entry name" value="Acetyl-CoA synthetase-like"/>
    <property type="match status" value="1"/>
</dbReference>
<keyword evidence="10" id="KW-0547">Nucleotide-binding</keyword>
<dbReference type="STRING" id="2656787.A0A370TLZ0"/>
<dbReference type="FunFam" id="3.30.300.30:FF:000002">
    <property type="entry name" value="Long-chain fatty acid transport protein 1"/>
    <property type="match status" value="1"/>
</dbReference>
<keyword evidence="5" id="KW-0813">Transport</keyword>
<evidence type="ECO:0000256" key="7">
    <source>
        <dbReference type="ARBA" id="ARBA00022598"/>
    </source>
</evidence>
<dbReference type="InterPro" id="IPR000873">
    <property type="entry name" value="AMP-dep_synth/lig_dom"/>
</dbReference>
<evidence type="ECO:0000256" key="9">
    <source>
        <dbReference type="ARBA" id="ARBA00022692"/>
    </source>
</evidence>
<keyword evidence="14" id="KW-0472">Membrane</keyword>
<evidence type="ECO:0000256" key="11">
    <source>
        <dbReference type="ARBA" id="ARBA00022840"/>
    </source>
</evidence>
<dbReference type="PANTHER" id="PTHR43107">
    <property type="entry name" value="LONG-CHAIN FATTY ACID TRANSPORT PROTEIN"/>
    <property type="match status" value="1"/>
</dbReference>
<feature type="domain" description="AMP-dependent synthetase/ligase" evidence="20">
    <location>
        <begin position="59"/>
        <end position="385"/>
    </location>
</feature>
<dbReference type="RefSeq" id="XP_031869199.1">
    <property type="nucleotide sequence ID" value="XM_032014518.1"/>
</dbReference>
<dbReference type="Gene3D" id="3.40.50.12780">
    <property type="entry name" value="N-terminal domain of ligase-like"/>
    <property type="match status" value="1"/>
</dbReference>
<keyword evidence="13" id="KW-0445">Lipid transport</keyword>
<keyword evidence="12" id="KW-1133">Transmembrane helix</keyword>
<accession>A0A370TLZ0</accession>
<dbReference type="Pfam" id="PF00501">
    <property type="entry name" value="AMP-binding"/>
    <property type="match status" value="1"/>
</dbReference>
<evidence type="ECO:0000256" key="18">
    <source>
        <dbReference type="ARBA" id="ARBA00068795"/>
    </source>
</evidence>
<dbReference type="Gene3D" id="3.30.300.30">
    <property type="match status" value="1"/>
</dbReference>
<dbReference type="EMBL" id="NPIC01000004">
    <property type="protein sequence ID" value="RDL36543.1"/>
    <property type="molecule type" value="Genomic_DNA"/>
</dbReference>
<evidence type="ECO:0000256" key="10">
    <source>
        <dbReference type="ARBA" id="ARBA00022741"/>
    </source>
</evidence>
<dbReference type="GO" id="GO:0044539">
    <property type="term" value="P:long-chain fatty acid import into cell"/>
    <property type="evidence" value="ECO:0007669"/>
    <property type="project" value="TreeGrafter"/>
</dbReference>
<keyword evidence="23" id="KW-1185">Reference proteome</keyword>
<dbReference type="Pfam" id="PF13193">
    <property type="entry name" value="AMP-binding_C"/>
    <property type="match status" value="1"/>
</dbReference>
<reference evidence="22 23" key="1">
    <citation type="journal article" date="2018" name="IMA Fungus">
        <title>IMA Genome-F 9: Draft genome sequence of Annulohypoxylon stygium, Aspergillus mulundensis, Berkeleyomyces basicola (syn. Thielaviopsis basicola), Ceratocystis smalleyi, two Cercospora beticola strains, Coleophoma cylindrospora, Fusarium fracticaudum, Phialophora cf. hyalina, and Morchella septimelata.</title>
        <authorList>
            <person name="Wingfield B.D."/>
            <person name="Bills G.F."/>
            <person name="Dong Y."/>
            <person name="Huang W."/>
            <person name="Nel W.J."/>
            <person name="Swalarsk-Parry B.S."/>
            <person name="Vaghefi N."/>
            <person name="Wilken P.M."/>
            <person name="An Z."/>
            <person name="de Beer Z.W."/>
            <person name="De Vos L."/>
            <person name="Chen L."/>
            <person name="Duong T.A."/>
            <person name="Gao Y."/>
            <person name="Hammerbacher A."/>
            <person name="Kikkert J.R."/>
            <person name="Li Y."/>
            <person name="Li H."/>
            <person name="Li K."/>
            <person name="Li Q."/>
            <person name="Liu X."/>
            <person name="Ma X."/>
            <person name="Naidoo K."/>
            <person name="Pethybridge S.J."/>
            <person name="Sun J."/>
            <person name="Steenkamp E.T."/>
            <person name="van der Nest M.A."/>
            <person name="van Wyk S."/>
            <person name="Wingfield M.J."/>
            <person name="Xiong C."/>
            <person name="Yue Q."/>
            <person name="Zhang X."/>
        </authorList>
    </citation>
    <scope>NUCLEOTIDE SEQUENCE [LARGE SCALE GENOMIC DNA]</scope>
    <source>
        <strain evidence="22 23">BP 5553</strain>
    </source>
</reference>
<dbReference type="GO" id="GO:0009898">
    <property type="term" value="C:cytoplasmic side of plasma membrane"/>
    <property type="evidence" value="ECO:0007669"/>
    <property type="project" value="TreeGrafter"/>
</dbReference>
<protein>
    <recommendedName>
        <fullName evidence="18">Very long-chain fatty acid transport protein</fullName>
    </recommendedName>
    <alternativeName>
        <fullName evidence="19">Very-long-chain acyl-CoA synthetase</fullName>
    </alternativeName>
</protein>
<feature type="domain" description="AMP-binding enzyme C-terminal" evidence="21">
    <location>
        <begin position="496"/>
        <end position="567"/>
    </location>
</feature>
<evidence type="ECO:0000256" key="16">
    <source>
        <dbReference type="ARBA" id="ARBA00051585"/>
    </source>
</evidence>
<evidence type="ECO:0000259" key="20">
    <source>
        <dbReference type="Pfam" id="PF00501"/>
    </source>
</evidence>
<gene>
    <name evidence="22" type="ORF">BP5553_05895</name>
</gene>
<evidence type="ECO:0000256" key="13">
    <source>
        <dbReference type="ARBA" id="ARBA00023055"/>
    </source>
</evidence>
<evidence type="ECO:0000256" key="8">
    <source>
        <dbReference type="ARBA" id="ARBA00022677"/>
    </source>
</evidence>
<dbReference type="GO" id="GO:0005811">
    <property type="term" value="C:lipid droplet"/>
    <property type="evidence" value="ECO:0007669"/>
    <property type="project" value="UniProtKB-SubCell"/>
</dbReference>
<comment type="function">
    <text evidence="17">Acyl-CoA synthetase required for both the import of long chain fatty acids (LCFAs) (C14-C18) and the activation very long chain fatty acids (VLCFAs) (C20-C26) by esterification of the fatty acids into metabolically active CoA-thioesters for subsequent degradation or incorporation into phospholipids. The transport and fatty acyl-CoA synthetase activities are genetically separable and are thus independent activities. Esterifies VLCFAs in the peroxisome matrix. The VLCFAs are actively transported into peroxisomes by a PXA1-PXA2 heterodimeric transporter in the peroxisomal membrane.</text>
</comment>
<evidence type="ECO:0000256" key="14">
    <source>
        <dbReference type="ARBA" id="ARBA00023136"/>
    </source>
</evidence>
<evidence type="ECO:0000259" key="21">
    <source>
        <dbReference type="Pfam" id="PF13193"/>
    </source>
</evidence>
<sequence>MALITAAAAAGVAAAGMYLDAKHGIRKDLRSLRQARALTNLYIEAVKNNRLSLYYFFEDSVRRQNPQEEAIWSREGCYTWSQTSARVNQYARWFLAQGVKPREYVAFYLTNSPDFMLAWLGLAAIGAAPAMINYNLSGKALIHCLKLSGARVILLGSEDALRGRVEEVRQGVEVELGMRIVGVDEEFKGEVGTQSDERVEDVYRKGVKGDWPMAMFYTSGTTGMPKGVPFNTDREFMAAASHKLGYSFIQNHDRWFDCMPLYHGTGGVSSITNLISGVPLCIGKKFSTSQFWRDIHDSRATWFVYVGETARYLLAAPSSSFDRDHNVRGMYGNGLRPDVWLKFRERFNVPETAEFFSSSEGVFNLLNYCRGDYLATCVGHHGTIMRRIHKDLYVPVLIDDASGAIKRDPKTGYAYRQPYDKGGEIIVQVPDTKAFAGYYNNSEATGKKFERDVFRKGDLWYRSGDALRRTDDGRWFFLDRLGDTFRWKGENVSTAEVAEVLGSYPGVVEANVYGVALPAHDGRAGCAAVYIDPSMKSSFDFAGLLKHSRAHLPKYAVPLFIRIVKEMTPIHNNKQNKVPLREAGVDPEKLQSGDKMLWVDGKGAGHTYVDFHPDHWEDLKLGKAML</sequence>